<evidence type="ECO:0000259" key="4">
    <source>
        <dbReference type="PROSITE" id="PS50043"/>
    </source>
</evidence>
<dbReference type="CDD" id="cd06170">
    <property type="entry name" value="LuxR_C_like"/>
    <property type="match status" value="1"/>
</dbReference>
<dbReference type="PROSITE" id="PS50043">
    <property type="entry name" value="HTH_LUXR_2"/>
    <property type="match status" value="1"/>
</dbReference>
<accession>A0A6N9TJU5</accession>
<dbReference type="RefSeq" id="WP_163106670.1">
    <property type="nucleotide sequence ID" value="NZ_JAAAWO010000006.1"/>
</dbReference>
<keyword evidence="7" id="KW-1185">Reference proteome</keyword>
<proteinExistence type="predicted"/>
<dbReference type="SMART" id="SM00421">
    <property type="entry name" value="HTH_LUXR"/>
    <property type="match status" value="1"/>
</dbReference>
<dbReference type="PANTHER" id="PTHR43214:SF43">
    <property type="entry name" value="TWO-COMPONENT RESPONSE REGULATOR"/>
    <property type="match status" value="1"/>
</dbReference>
<comment type="caution">
    <text evidence="6">The sequence shown here is derived from an EMBL/GenBank/DDBJ whole genome shotgun (WGS) entry which is preliminary data.</text>
</comment>
<dbReference type="InterPro" id="IPR000792">
    <property type="entry name" value="Tscrpt_reg_LuxR_C"/>
</dbReference>
<gene>
    <name evidence="6" type="ORF">GTQ48_09800</name>
</gene>
<evidence type="ECO:0000256" key="1">
    <source>
        <dbReference type="ARBA" id="ARBA00022553"/>
    </source>
</evidence>
<dbReference type="InterPro" id="IPR011006">
    <property type="entry name" value="CheY-like_superfamily"/>
</dbReference>
<dbReference type="InterPro" id="IPR039420">
    <property type="entry name" value="WalR-like"/>
</dbReference>
<organism evidence="6 7">
    <name type="scientific">Alteromonas genovensis</name>
    <dbReference type="NCBI Taxonomy" id="471225"/>
    <lineage>
        <taxon>Bacteria</taxon>
        <taxon>Pseudomonadati</taxon>
        <taxon>Pseudomonadota</taxon>
        <taxon>Gammaproteobacteria</taxon>
        <taxon>Alteromonadales</taxon>
        <taxon>Alteromonadaceae</taxon>
        <taxon>Alteromonas/Salinimonas group</taxon>
        <taxon>Alteromonas</taxon>
    </lineage>
</organism>
<dbReference type="PRINTS" id="PR00038">
    <property type="entry name" value="HTHLUXR"/>
</dbReference>
<dbReference type="SMART" id="SM00448">
    <property type="entry name" value="REC"/>
    <property type="match status" value="1"/>
</dbReference>
<dbReference type="InterPro" id="IPR001789">
    <property type="entry name" value="Sig_transdc_resp-reg_receiver"/>
</dbReference>
<evidence type="ECO:0000313" key="6">
    <source>
        <dbReference type="EMBL" id="NDW15809.1"/>
    </source>
</evidence>
<dbReference type="SUPFAM" id="SSF52172">
    <property type="entry name" value="CheY-like"/>
    <property type="match status" value="1"/>
</dbReference>
<keyword evidence="2" id="KW-0238">DNA-binding</keyword>
<evidence type="ECO:0000256" key="3">
    <source>
        <dbReference type="PROSITE-ProRule" id="PRU00169"/>
    </source>
</evidence>
<dbReference type="Proteomes" id="UP000471381">
    <property type="component" value="Unassembled WGS sequence"/>
</dbReference>
<dbReference type="SUPFAM" id="SSF46894">
    <property type="entry name" value="C-terminal effector domain of the bipartite response regulators"/>
    <property type="match status" value="1"/>
</dbReference>
<evidence type="ECO:0000313" key="7">
    <source>
        <dbReference type="Proteomes" id="UP000471381"/>
    </source>
</evidence>
<dbReference type="Pfam" id="PF00196">
    <property type="entry name" value="GerE"/>
    <property type="match status" value="1"/>
</dbReference>
<dbReference type="GO" id="GO:0006355">
    <property type="term" value="P:regulation of DNA-templated transcription"/>
    <property type="evidence" value="ECO:0007669"/>
    <property type="project" value="InterPro"/>
</dbReference>
<dbReference type="InterPro" id="IPR016032">
    <property type="entry name" value="Sig_transdc_resp-reg_C-effctor"/>
</dbReference>
<dbReference type="GO" id="GO:0003677">
    <property type="term" value="F:DNA binding"/>
    <property type="evidence" value="ECO:0007669"/>
    <property type="project" value="UniProtKB-KW"/>
</dbReference>
<name>A0A6N9TJU5_9ALTE</name>
<evidence type="ECO:0000259" key="5">
    <source>
        <dbReference type="PROSITE" id="PS50110"/>
    </source>
</evidence>
<dbReference type="AlphaFoldDB" id="A0A6N9TJU5"/>
<reference evidence="6 7" key="1">
    <citation type="submission" date="2020-01" db="EMBL/GenBank/DDBJ databases">
        <title>Genomes of bacteria type strains.</title>
        <authorList>
            <person name="Chen J."/>
            <person name="Zhu S."/>
            <person name="Yang J."/>
        </authorList>
    </citation>
    <scope>NUCLEOTIDE SEQUENCE [LARGE SCALE GENOMIC DNA]</scope>
    <source>
        <strain evidence="6 7">LMG 24078</strain>
    </source>
</reference>
<dbReference type="EMBL" id="JAAAWO010000006">
    <property type="protein sequence ID" value="NDW15809.1"/>
    <property type="molecule type" value="Genomic_DNA"/>
</dbReference>
<dbReference type="CDD" id="cd17535">
    <property type="entry name" value="REC_NarL-like"/>
    <property type="match status" value="1"/>
</dbReference>
<dbReference type="PANTHER" id="PTHR43214">
    <property type="entry name" value="TWO-COMPONENT RESPONSE REGULATOR"/>
    <property type="match status" value="1"/>
</dbReference>
<dbReference type="InterPro" id="IPR058245">
    <property type="entry name" value="NreC/VraR/RcsB-like_REC"/>
</dbReference>
<feature type="domain" description="HTH luxR-type" evidence="4">
    <location>
        <begin position="151"/>
        <end position="216"/>
    </location>
</feature>
<dbReference type="Gene3D" id="3.40.50.2300">
    <property type="match status" value="1"/>
</dbReference>
<protein>
    <submittedName>
        <fullName evidence="6">Response regulator</fullName>
    </submittedName>
</protein>
<dbReference type="PROSITE" id="PS50110">
    <property type="entry name" value="RESPONSE_REGULATORY"/>
    <property type="match status" value="1"/>
</dbReference>
<feature type="modified residue" description="4-aspartylphosphate" evidence="3">
    <location>
        <position position="56"/>
    </location>
</feature>
<dbReference type="GO" id="GO:0000160">
    <property type="term" value="P:phosphorelay signal transduction system"/>
    <property type="evidence" value="ECO:0007669"/>
    <property type="project" value="InterPro"/>
</dbReference>
<feature type="domain" description="Response regulatory" evidence="5">
    <location>
        <begin position="3"/>
        <end position="124"/>
    </location>
</feature>
<keyword evidence="1 3" id="KW-0597">Phosphoprotein</keyword>
<evidence type="ECO:0000256" key="2">
    <source>
        <dbReference type="ARBA" id="ARBA00023125"/>
    </source>
</evidence>
<sequence length="219" mass="23480">MISVLVVDDQQLLRQGLCSLLGLSDKVEVVGQANDGVEAMNWLRDNPNGADVMLLDIRMPRMTGIELLEALNKANASIPAIPTIMLTTFDDHENLMGALRAGAKGYLLKDVSLETLVEGIEAVNAGESLIQPAITTTLINSLQGLNTSCDEPEPIEPLSSKEKEILRLMASGCSNREIAGALYKSEGTVKNQVSTILAKLGARDRTRAVLRAVELGVIS</sequence>
<dbReference type="Pfam" id="PF00072">
    <property type="entry name" value="Response_reg"/>
    <property type="match status" value="1"/>
</dbReference>